<evidence type="ECO:0000313" key="2">
    <source>
        <dbReference type="Proteomes" id="UP000729402"/>
    </source>
</evidence>
<comment type="caution">
    <text evidence="1">The sequence shown here is derived from an EMBL/GenBank/DDBJ whole genome shotgun (WGS) entry which is preliminary data.</text>
</comment>
<keyword evidence="2" id="KW-1185">Reference proteome</keyword>
<gene>
    <name evidence="1" type="ORF">GUJ93_ZPchr0006g41253</name>
</gene>
<protein>
    <submittedName>
        <fullName evidence="1">Uncharacterized protein</fullName>
    </submittedName>
</protein>
<proteinExistence type="predicted"/>
<dbReference type="AlphaFoldDB" id="A0A8J5VWB7"/>
<evidence type="ECO:0000313" key="1">
    <source>
        <dbReference type="EMBL" id="KAG8074416.1"/>
    </source>
</evidence>
<dbReference type="Proteomes" id="UP000729402">
    <property type="component" value="Unassembled WGS sequence"/>
</dbReference>
<sequence length="88" mass="9171">MGMVRRHHVADRVGATGGWPMTWALQSDGVGQVGGDDFGARGRAGVVATGKTSDSGRHSGNGRANVTVTQERMARQRSVASATARQHA</sequence>
<reference evidence="1" key="1">
    <citation type="journal article" date="2021" name="bioRxiv">
        <title>Whole Genome Assembly and Annotation of Northern Wild Rice, Zizania palustris L., Supports a Whole Genome Duplication in the Zizania Genus.</title>
        <authorList>
            <person name="Haas M."/>
            <person name="Kono T."/>
            <person name="Macchietto M."/>
            <person name="Millas R."/>
            <person name="McGilp L."/>
            <person name="Shao M."/>
            <person name="Duquette J."/>
            <person name="Hirsch C.N."/>
            <person name="Kimball J."/>
        </authorList>
    </citation>
    <scope>NUCLEOTIDE SEQUENCE</scope>
    <source>
        <tissue evidence="1">Fresh leaf tissue</tissue>
    </source>
</reference>
<organism evidence="1 2">
    <name type="scientific">Zizania palustris</name>
    <name type="common">Northern wild rice</name>
    <dbReference type="NCBI Taxonomy" id="103762"/>
    <lineage>
        <taxon>Eukaryota</taxon>
        <taxon>Viridiplantae</taxon>
        <taxon>Streptophyta</taxon>
        <taxon>Embryophyta</taxon>
        <taxon>Tracheophyta</taxon>
        <taxon>Spermatophyta</taxon>
        <taxon>Magnoliopsida</taxon>
        <taxon>Liliopsida</taxon>
        <taxon>Poales</taxon>
        <taxon>Poaceae</taxon>
        <taxon>BOP clade</taxon>
        <taxon>Oryzoideae</taxon>
        <taxon>Oryzeae</taxon>
        <taxon>Zizaniinae</taxon>
        <taxon>Zizania</taxon>
    </lineage>
</organism>
<reference evidence="1" key="2">
    <citation type="submission" date="2021-02" db="EMBL/GenBank/DDBJ databases">
        <authorList>
            <person name="Kimball J.A."/>
            <person name="Haas M.W."/>
            <person name="Macchietto M."/>
            <person name="Kono T."/>
            <person name="Duquette J."/>
            <person name="Shao M."/>
        </authorList>
    </citation>
    <scope>NUCLEOTIDE SEQUENCE</scope>
    <source>
        <tissue evidence="1">Fresh leaf tissue</tissue>
    </source>
</reference>
<accession>A0A8J5VWB7</accession>
<dbReference type="EMBL" id="JAAALK010000283">
    <property type="protein sequence ID" value="KAG8074416.1"/>
    <property type="molecule type" value="Genomic_DNA"/>
</dbReference>
<name>A0A8J5VWB7_ZIZPA</name>